<organism evidence="2 3">
    <name type="scientific">Rubellimicrobium mesophilum DSM 19309</name>
    <dbReference type="NCBI Taxonomy" id="442562"/>
    <lineage>
        <taxon>Bacteria</taxon>
        <taxon>Pseudomonadati</taxon>
        <taxon>Pseudomonadota</taxon>
        <taxon>Alphaproteobacteria</taxon>
        <taxon>Rhodobacterales</taxon>
        <taxon>Roseobacteraceae</taxon>
        <taxon>Rubellimicrobium</taxon>
    </lineage>
</organism>
<protein>
    <submittedName>
        <fullName evidence="2">Uncharacterized protein</fullName>
    </submittedName>
</protein>
<dbReference type="OrthoDB" id="8073614at2"/>
<evidence type="ECO:0000256" key="1">
    <source>
        <dbReference type="SAM" id="MobiDB-lite"/>
    </source>
</evidence>
<dbReference type="Pfam" id="PF13665">
    <property type="entry name" value="Tox-PAAR-like"/>
    <property type="match status" value="1"/>
</dbReference>
<name>A0A017HSY4_9RHOB</name>
<dbReference type="HOGENOM" id="CLU_833875_0_0_5"/>
<comment type="caution">
    <text evidence="2">The sequence shown here is derived from an EMBL/GenBank/DDBJ whole genome shotgun (WGS) entry which is preliminary data.</text>
</comment>
<gene>
    <name evidence="2" type="ORF">Rumeso_00989</name>
</gene>
<dbReference type="EMBL" id="AOSK01000029">
    <property type="protein sequence ID" value="EYD77440.1"/>
    <property type="molecule type" value="Genomic_DNA"/>
</dbReference>
<dbReference type="RefSeq" id="WP_037280583.1">
    <property type="nucleotide sequence ID" value="NZ_KK088574.1"/>
</dbReference>
<evidence type="ECO:0000313" key="2">
    <source>
        <dbReference type="EMBL" id="EYD77440.1"/>
    </source>
</evidence>
<evidence type="ECO:0000313" key="3">
    <source>
        <dbReference type="Proteomes" id="UP000019666"/>
    </source>
</evidence>
<dbReference type="STRING" id="442562.Rumeso_00989"/>
<dbReference type="PATRIC" id="fig|442562.3.peg.981"/>
<keyword evidence="3" id="KW-1185">Reference proteome</keyword>
<dbReference type="Proteomes" id="UP000019666">
    <property type="component" value="Unassembled WGS sequence"/>
</dbReference>
<dbReference type="AlphaFoldDB" id="A0A017HSY4"/>
<feature type="region of interest" description="Disordered" evidence="1">
    <location>
        <begin position="169"/>
        <end position="188"/>
    </location>
</feature>
<reference evidence="2 3" key="1">
    <citation type="submission" date="2013-02" db="EMBL/GenBank/DDBJ databases">
        <authorList>
            <person name="Fiebig A."/>
            <person name="Goeker M."/>
            <person name="Klenk H.-P.P."/>
        </authorList>
    </citation>
    <scope>NUCLEOTIDE SEQUENCE [LARGE SCALE GENOMIC DNA]</scope>
    <source>
        <strain evidence="2 3">DSM 19309</strain>
    </source>
</reference>
<feature type="compositionally biased region" description="Polar residues" evidence="1">
    <location>
        <begin position="198"/>
        <end position="213"/>
    </location>
</feature>
<feature type="region of interest" description="Disordered" evidence="1">
    <location>
        <begin position="198"/>
        <end position="248"/>
    </location>
</feature>
<accession>A0A017HSY4</accession>
<proteinExistence type="predicted"/>
<sequence>MTNVFANTREVSGKATPSKTIAAFPDVCLSPPSPPAGPIPIPYPLTGTASDTTEGCSSVYVKGKEAGKKNGTKYSKTTGNEPATNSFGANVITHRLTGPLKFAAYSFDVIFEGGGAERFMDLTTQNHVNADGGSAGFDVAGLDAISQTEGNPCAALKLANQDTFKAIEKKSNAKSTDPEDAEKLKRFKKSGTISHSVLDNCGSRTAQRGTSSGLVRRFDSSFSTPADSTDDVLIDHPEGEKNKSGKVKKRIPSKICGSEFTHPRGGMHAHSEPGILENIDYDNLCPGAKLTMNIEWHQAGNNTPRNDACGNCKKVLKAACQCMAIELCNDDGTTRDACEEDEEMPDA</sequence>
<feature type="compositionally biased region" description="Basic and acidic residues" evidence="1">
    <location>
        <begin position="233"/>
        <end position="243"/>
    </location>
</feature>